<evidence type="ECO:0000256" key="5">
    <source>
        <dbReference type="ARBA" id="ARBA00023054"/>
    </source>
</evidence>
<comment type="similarity">
    <text evidence="2">Belongs to the BBP1 family.</text>
</comment>
<evidence type="ECO:0000256" key="1">
    <source>
        <dbReference type="ARBA" id="ARBA00004317"/>
    </source>
</evidence>
<gene>
    <name evidence="12" type="ORF">ZYGR_0AI02370</name>
</gene>
<reference evidence="12 13" key="1">
    <citation type="submission" date="2016-08" db="EMBL/GenBank/DDBJ databases">
        <title>Draft genome sequence of allopolyploid Zygosaccharomyces rouxii.</title>
        <authorList>
            <person name="Watanabe J."/>
            <person name="Uehara K."/>
            <person name="Mogi Y."/>
            <person name="Tsukioka Y."/>
        </authorList>
    </citation>
    <scope>NUCLEOTIDE SEQUENCE [LARGE SCALE GENOMIC DNA]</scope>
    <source>
        <strain evidence="12 13">NBRC 110957</strain>
    </source>
</reference>
<comment type="caution">
    <text evidence="12">The sequence shown here is derived from an EMBL/GenBank/DDBJ whole genome shotgun (WGS) entry which is preliminary data.</text>
</comment>
<feature type="compositionally biased region" description="Basic and acidic residues" evidence="9">
    <location>
        <begin position="39"/>
        <end position="62"/>
    </location>
</feature>
<evidence type="ECO:0000256" key="2">
    <source>
        <dbReference type="ARBA" id="ARBA00006554"/>
    </source>
</evidence>
<feature type="domain" description="Spindle pole body component Bbp1 C-terminal" evidence="11">
    <location>
        <begin position="182"/>
        <end position="361"/>
    </location>
</feature>
<evidence type="ECO:0000256" key="4">
    <source>
        <dbReference type="ARBA" id="ARBA00022490"/>
    </source>
</evidence>
<evidence type="ECO:0000256" key="7">
    <source>
        <dbReference type="ARBA" id="ARBA00024676"/>
    </source>
</evidence>
<evidence type="ECO:0000256" key="9">
    <source>
        <dbReference type="SAM" id="MobiDB-lite"/>
    </source>
</evidence>
<evidence type="ECO:0000256" key="8">
    <source>
        <dbReference type="SAM" id="Coils"/>
    </source>
</evidence>
<dbReference type="OrthoDB" id="4042536at2759"/>
<comment type="subcellular location">
    <subcellularLocation>
        <location evidence="1">Cytoplasm</location>
        <location evidence="1">Cytoskeleton</location>
        <location evidence="1">Microtubule organizing center</location>
        <location evidence="1">Spindle pole body</location>
    </subcellularLocation>
</comment>
<keyword evidence="5 8" id="KW-0175">Coiled coil</keyword>
<sequence>MFGEEVDENTSGGFHGLYRWTMDALFGSRVSPSRKYREFAQDDTNYKSRGDSFKGNYKESNRRGRSNSWSGLDPNFYRRHELLPLEESQSSSKSSLMDPVDLHPRAPVSPVLDTTDTFGARKGSLRRSESTIEFKSPSADDPVVSRLFEKRRSRYKESNVRQRVPPEIPGKFPSPAKGPSSDYTSEYLEILNQLDRNGRALQEVNRGLWERREQHQRQEKSYRDSYHDTRAELINELKQSRRLYDNYYKLYGKYQQLKTINKEALSLQSKVNNLESELVDTAIKKEKQIHDLHRQLFQAELKAQETESRRQRDAVAYESRIADLQRQLENRYRPSSPVSYRDQSTLSDYNASVDTQFLKNLV</sequence>
<evidence type="ECO:0000259" key="11">
    <source>
        <dbReference type="Pfam" id="PF15272"/>
    </source>
</evidence>
<dbReference type="Proteomes" id="UP000187013">
    <property type="component" value="Unassembled WGS sequence"/>
</dbReference>
<accession>A0A1Q3ABB9</accession>
<feature type="region of interest" description="Disordered" evidence="9">
    <location>
        <begin position="39"/>
        <end position="74"/>
    </location>
</feature>
<keyword evidence="6" id="KW-0206">Cytoskeleton</keyword>
<dbReference type="EMBL" id="BDGX01000035">
    <property type="protein sequence ID" value="GAV52955.1"/>
    <property type="molecule type" value="Genomic_DNA"/>
</dbReference>
<evidence type="ECO:0000256" key="6">
    <source>
        <dbReference type="ARBA" id="ARBA00023212"/>
    </source>
</evidence>
<evidence type="ECO:0000256" key="3">
    <source>
        <dbReference type="ARBA" id="ARBA00021092"/>
    </source>
</evidence>
<name>A0A1Q3ABB9_ZYGRO</name>
<keyword evidence="4" id="KW-0963">Cytoplasm</keyword>
<feature type="compositionally biased region" description="Low complexity" evidence="9">
    <location>
        <begin position="87"/>
        <end position="96"/>
    </location>
</feature>
<organism evidence="12 13">
    <name type="scientific">Zygosaccharomyces rouxii</name>
    <dbReference type="NCBI Taxonomy" id="4956"/>
    <lineage>
        <taxon>Eukaryota</taxon>
        <taxon>Fungi</taxon>
        <taxon>Dikarya</taxon>
        <taxon>Ascomycota</taxon>
        <taxon>Saccharomycotina</taxon>
        <taxon>Saccharomycetes</taxon>
        <taxon>Saccharomycetales</taxon>
        <taxon>Saccharomycetaceae</taxon>
        <taxon>Zygosaccharomyces</taxon>
    </lineage>
</organism>
<comment type="function">
    <text evidence="7">Component of the spindle pole body (SPB) required for insertion of the nascent SPB into the nuclear envelope and for the proper execution of spindle pole body (SPB) duplication. Connects the central plaque of the SPB with the half-bridge. Required for proper localization of CDC5 at the SPB and for proper M-phase progression.</text>
</comment>
<feature type="domain" description="Spindle pole component Bbp1 N-terminal" evidence="10">
    <location>
        <begin position="12"/>
        <end position="150"/>
    </location>
</feature>
<dbReference type="InterPro" id="IPR029328">
    <property type="entry name" value="Bbp1_N"/>
</dbReference>
<feature type="coiled-coil region" evidence="8">
    <location>
        <begin position="257"/>
        <end position="309"/>
    </location>
</feature>
<dbReference type="Pfam" id="PF15272">
    <property type="entry name" value="BBP1_C"/>
    <property type="match status" value="1"/>
</dbReference>
<evidence type="ECO:0000259" key="10">
    <source>
        <dbReference type="Pfam" id="PF15271"/>
    </source>
</evidence>
<dbReference type="GO" id="GO:0005816">
    <property type="term" value="C:spindle pole body"/>
    <property type="evidence" value="ECO:0007669"/>
    <property type="project" value="UniProtKB-SubCell"/>
</dbReference>
<dbReference type="AlphaFoldDB" id="A0A1Q3ABB9"/>
<evidence type="ECO:0000313" key="13">
    <source>
        <dbReference type="Proteomes" id="UP000187013"/>
    </source>
</evidence>
<evidence type="ECO:0000313" key="12">
    <source>
        <dbReference type="EMBL" id="GAV52955.1"/>
    </source>
</evidence>
<feature type="region of interest" description="Disordered" evidence="9">
    <location>
        <begin position="87"/>
        <end position="117"/>
    </location>
</feature>
<proteinExistence type="inferred from homology"/>
<dbReference type="InterPro" id="IPR029330">
    <property type="entry name" value="Bbp1_C"/>
</dbReference>
<protein>
    <recommendedName>
        <fullName evidence="3">Spindle pole component BBP1</fullName>
    </recommendedName>
</protein>
<feature type="region of interest" description="Disordered" evidence="9">
    <location>
        <begin position="156"/>
        <end position="181"/>
    </location>
</feature>
<dbReference type="Pfam" id="PF15271">
    <property type="entry name" value="BBP1_N"/>
    <property type="match status" value="1"/>
</dbReference>